<reference evidence="1 2" key="1">
    <citation type="journal article" date="2017" name="Nature">
        <title>The Apostasia genome and the evolution of orchids.</title>
        <authorList>
            <person name="Zhang G.Q."/>
            <person name="Liu K.W."/>
            <person name="Li Z."/>
            <person name="Lohaus R."/>
            <person name="Hsiao Y.Y."/>
            <person name="Niu S.C."/>
            <person name="Wang J.Y."/>
            <person name="Lin Y.C."/>
            <person name="Xu Q."/>
            <person name="Chen L.J."/>
            <person name="Yoshida K."/>
            <person name="Fujiwara S."/>
            <person name="Wang Z.W."/>
            <person name="Zhang Y.Q."/>
            <person name="Mitsuda N."/>
            <person name="Wang M."/>
            <person name="Liu G.H."/>
            <person name="Pecoraro L."/>
            <person name="Huang H.X."/>
            <person name="Xiao X.J."/>
            <person name="Lin M."/>
            <person name="Wu X.Y."/>
            <person name="Wu W.L."/>
            <person name="Chen Y.Y."/>
            <person name="Chang S.B."/>
            <person name="Sakamoto S."/>
            <person name="Ohme-Takagi M."/>
            <person name="Yagi M."/>
            <person name="Zeng S.J."/>
            <person name="Shen C.Y."/>
            <person name="Yeh C.M."/>
            <person name="Luo Y.B."/>
            <person name="Tsai W.C."/>
            <person name="Van de Peer Y."/>
            <person name="Liu Z.J."/>
        </authorList>
    </citation>
    <scope>NUCLEOTIDE SEQUENCE [LARGE SCALE GENOMIC DNA]</scope>
    <source>
        <strain evidence="2">cv. Shenzhen</strain>
        <tissue evidence="1">Stem</tissue>
    </source>
</reference>
<gene>
    <name evidence="1" type="ORF">AXF42_Ash006752</name>
</gene>
<dbReference type="OrthoDB" id="1933275at2759"/>
<organism evidence="1 2">
    <name type="scientific">Apostasia shenzhenica</name>
    <dbReference type="NCBI Taxonomy" id="1088818"/>
    <lineage>
        <taxon>Eukaryota</taxon>
        <taxon>Viridiplantae</taxon>
        <taxon>Streptophyta</taxon>
        <taxon>Embryophyta</taxon>
        <taxon>Tracheophyta</taxon>
        <taxon>Spermatophyta</taxon>
        <taxon>Magnoliopsida</taxon>
        <taxon>Liliopsida</taxon>
        <taxon>Asparagales</taxon>
        <taxon>Orchidaceae</taxon>
        <taxon>Apostasioideae</taxon>
        <taxon>Apostasia</taxon>
    </lineage>
</organism>
<protein>
    <submittedName>
        <fullName evidence="1">Uncharacterized protein</fullName>
    </submittedName>
</protein>
<proteinExistence type="predicted"/>
<evidence type="ECO:0000313" key="2">
    <source>
        <dbReference type="Proteomes" id="UP000236161"/>
    </source>
</evidence>
<keyword evidence="2" id="KW-1185">Reference proteome</keyword>
<dbReference type="EMBL" id="KZ451979">
    <property type="protein sequence ID" value="PKA55550.1"/>
    <property type="molecule type" value="Genomic_DNA"/>
</dbReference>
<dbReference type="Proteomes" id="UP000236161">
    <property type="component" value="Unassembled WGS sequence"/>
</dbReference>
<accession>A0A2I0AJ34</accession>
<sequence>MISANPKTKICPERDQSINSIPSCDIVHDSIHRTFVANNGGSLAAECNDSRMLGSGVENNSFLADEKAALCDVRKSLEPASVLYSAPPTNSSDDSEADSGIKLLGFTDRLFVCKGSEYIIIEEREKVAVIFSFLLGNISARISVHYKDAKGDDSFVLLQSLALDISIDLSKLELEELTKNVLDLDVNDKEEEEQSFPTNNETMRS</sequence>
<name>A0A2I0AJ34_9ASPA</name>
<dbReference type="AlphaFoldDB" id="A0A2I0AJ34"/>
<evidence type="ECO:0000313" key="1">
    <source>
        <dbReference type="EMBL" id="PKA55550.1"/>
    </source>
</evidence>